<accession>A0A4R3Q6V9</accession>
<dbReference type="AlphaFoldDB" id="A0A4R3Q6V9"/>
<dbReference type="RefSeq" id="WP_165928138.1">
    <property type="nucleotide sequence ID" value="NZ_SMBH01000004.1"/>
</dbReference>
<proteinExistence type="predicted"/>
<evidence type="ECO:0000313" key="1">
    <source>
        <dbReference type="EMBL" id="TCU17050.1"/>
    </source>
</evidence>
<gene>
    <name evidence="1" type="ORF">EV132_10473</name>
</gene>
<dbReference type="Proteomes" id="UP000294576">
    <property type="component" value="Unassembled WGS sequence"/>
</dbReference>
<protein>
    <submittedName>
        <fullName evidence="1">Uncharacterized protein</fullName>
    </submittedName>
</protein>
<evidence type="ECO:0000313" key="2">
    <source>
        <dbReference type="Proteomes" id="UP000294576"/>
    </source>
</evidence>
<dbReference type="EMBL" id="SMBH01000004">
    <property type="protein sequence ID" value="TCU17050.1"/>
    <property type="molecule type" value="Genomic_DNA"/>
</dbReference>
<name>A0A4R3Q6V9_RHISU</name>
<sequence length="94" mass="10123">MAAASAANRPETELKKAGYLPAFFYFKLVQDGCPARQNSVTMMSVHSIPAFVTNATHVDHTRPELPTTSEIGFVISPDVEQLPLSAHSPQAVAL</sequence>
<organism evidence="1 2">
    <name type="scientific">Rhizobium sullae</name>
    <name type="common">Rhizobium hedysari</name>
    <dbReference type="NCBI Taxonomy" id="50338"/>
    <lineage>
        <taxon>Bacteria</taxon>
        <taxon>Pseudomonadati</taxon>
        <taxon>Pseudomonadota</taxon>
        <taxon>Alphaproteobacteria</taxon>
        <taxon>Hyphomicrobiales</taxon>
        <taxon>Rhizobiaceae</taxon>
        <taxon>Rhizobium/Agrobacterium group</taxon>
        <taxon>Rhizobium</taxon>
    </lineage>
</organism>
<reference evidence="1 2" key="1">
    <citation type="submission" date="2019-03" db="EMBL/GenBank/DDBJ databases">
        <title>Genomic Encyclopedia of Type Strains, Phase IV (KMG-V): Genome sequencing to study the core and pangenomes of soil and plant-associated prokaryotes.</title>
        <authorList>
            <person name="Whitman W."/>
        </authorList>
    </citation>
    <scope>NUCLEOTIDE SEQUENCE [LARGE SCALE GENOMIC DNA]</scope>
    <source>
        <strain evidence="1 2">Hc14</strain>
    </source>
</reference>
<comment type="caution">
    <text evidence="1">The sequence shown here is derived from an EMBL/GenBank/DDBJ whole genome shotgun (WGS) entry which is preliminary data.</text>
</comment>